<evidence type="ECO:0000313" key="2">
    <source>
        <dbReference type="EMBL" id="KAE8128058.1"/>
    </source>
</evidence>
<reference evidence="2 3" key="1">
    <citation type="submission" date="2018-04" db="EMBL/GenBank/DDBJ databases">
        <authorList>
            <person name="Eckel V.P."/>
            <person name="Vogel R.F."/>
        </authorList>
    </citation>
    <scope>NUCLEOTIDE SEQUENCE [LARGE SCALE GENOMIC DNA]</scope>
    <source>
        <strain evidence="3">TMW 2.1764</strain>
    </source>
</reference>
<dbReference type="Proteomes" id="UP000325415">
    <property type="component" value="Unassembled WGS sequence"/>
</dbReference>
<evidence type="ECO:0000313" key="3">
    <source>
        <dbReference type="Proteomes" id="UP000325415"/>
    </source>
</evidence>
<evidence type="ECO:0000256" key="1">
    <source>
        <dbReference type="SAM" id="SignalP"/>
    </source>
</evidence>
<protein>
    <recommendedName>
        <fullName evidence="4">Lipoprotein</fullName>
    </recommendedName>
</protein>
<sequence>MMNTITGNSCVKRLTALAASLGLLAALTACSMPWSASGSEDGNPSGERIASSMNALFDQYLAKKTLSPFEREVLHRAKGTGKISAEDYETAHSKQMACEKEHGFAERTHKLPNGLYQYLGAEPMPSSQAEVDKYMQISDQCSQGVSKIIESLYAIQQGNPDLLADSNEAAVACLKKSGLVSKEWTGKRLANALQGDDIKRNLPFDTSSDAAQACFAGAGLAVAIS</sequence>
<keyword evidence="3" id="KW-1185">Reference proteome</keyword>
<gene>
    <name evidence="2" type="ORF">DDE84_06610</name>
</gene>
<feature type="signal peptide" evidence="1">
    <location>
        <begin position="1"/>
        <end position="36"/>
    </location>
</feature>
<organism evidence="2 3">
    <name type="scientific">Bifidobacterium tibiigranuli</name>
    <dbReference type="NCBI Taxonomy" id="2172043"/>
    <lineage>
        <taxon>Bacteria</taxon>
        <taxon>Bacillati</taxon>
        <taxon>Actinomycetota</taxon>
        <taxon>Actinomycetes</taxon>
        <taxon>Bifidobacteriales</taxon>
        <taxon>Bifidobacteriaceae</taxon>
        <taxon>Bifidobacterium</taxon>
    </lineage>
</organism>
<dbReference type="OrthoDB" id="3235500at2"/>
<dbReference type="AlphaFoldDB" id="A0A5N6S0J5"/>
<keyword evidence="1" id="KW-0732">Signal</keyword>
<dbReference type="RefSeq" id="WP_152580919.1">
    <property type="nucleotide sequence ID" value="NZ_JALCCS010000001.1"/>
</dbReference>
<proteinExistence type="predicted"/>
<dbReference type="EMBL" id="QDAG01000006">
    <property type="protein sequence ID" value="KAE8128058.1"/>
    <property type="molecule type" value="Genomic_DNA"/>
</dbReference>
<evidence type="ECO:0008006" key="4">
    <source>
        <dbReference type="Google" id="ProtNLM"/>
    </source>
</evidence>
<name>A0A5N6S0J5_9BIFI</name>
<feature type="chain" id="PRO_5039319268" description="Lipoprotein" evidence="1">
    <location>
        <begin position="37"/>
        <end position="225"/>
    </location>
</feature>
<dbReference type="GeneID" id="78127352"/>
<accession>A0A5N6S0J5</accession>
<comment type="caution">
    <text evidence="2">The sequence shown here is derived from an EMBL/GenBank/DDBJ whole genome shotgun (WGS) entry which is preliminary data.</text>
</comment>